<dbReference type="GeneID" id="54550582"/>
<dbReference type="Proteomes" id="UP000800097">
    <property type="component" value="Unassembled WGS sequence"/>
</dbReference>
<accession>A0A6A6JYS3</accession>
<evidence type="ECO:0000313" key="1">
    <source>
        <dbReference type="EMBL" id="KAF2281243.1"/>
    </source>
</evidence>
<keyword evidence="2" id="KW-1185">Reference proteome</keyword>
<dbReference type="EMBL" id="ML986484">
    <property type="protein sequence ID" value="KAF2281243.1"/>
    <property type="molecule type" value="Genomic_DNA"/>
</dbReference>
<dbReference type="OrthoDB" id="2345911at2759"/>
<dbReference type="AlphaFoldDB" id="A0A6A6JYS3"/>
<name>A0A6A6JYS3_WESOR</name>
<evidence type="ECO:0008006" key="3">
    <source>
        <dbReference type="Google" id="ProtNLM"/>
    </source>
</evidence>
<dbReference type="RefSeq" id="XP_033658780.1">
    <property type="nucleotide sequence ID" value="XM_033797407.1"/>
</dbReference>
<proteinExistence type="predicted"/>
<reference evidence="1" key="1">
    <citation type="journal article" date="2020" name="Stud. Mycol.">
        <title>101 Dothideomycetes genomes: a test case for predicting lifestyles and emergence of pathogens.</title>
        <authorList>
            <person name="Haridas S."/>
            <person name="Albert R."/>
            <person name="Binder M."/>
            <person name="Bloem J."/>
            <person name="Labutti K."/>
            <person name="Salamov A."/>
            <person name="Andreopoulos B."/>
            <person name="Baker S."/>
            <person name="Barry K."/>
            <person name="Bills G."/>
            <person name="Bluhm B."/>
            <person name="Cannon C."/>
            <person name="Castanera R."/>
            <person name="Culley D."/>
            <person name="Daum C."/>
            <person name="Ezra D."/>
            <person name="Gonzalez J."/>
            <person name="Henrissat B."/>
            <person name="Kuo A."/>
            <person name="Liang C."/>
            <person name="Lipzen A."/>
            <person name="Lutzoni F."/>
            <person name="Magnuson J."/>
            <person name="Mondo S."/>
            <person name="Nolan M."/>
            <person name="Ohm R."/>
            <person name="Pangilinan J."/>
            <person name="Park H.-J."/>
            <person name="Ramirez L."/>
            <person name="Alfaro M."/>
            <person name="Sun H."/>
            <person name="Tritt A."/>
            <person name="Yoshinaga Y."/>
            <person name="Zwiers L.-H."/>
            <person name="Turgeon B."/>
            <person name="Goodwin S."/>
            <person name="Spatafora J."/>
            <person name="Crous P."/>
            <person name="Grigoriev I."/>
        </authorList>
    </citation>
    <scope>NUCLEOTIDE SEQUENCE</scope>
    <source>
        <strain evidence="1">CBS 379.55</strain>
    </source>
</reference>
<gene>
    <name evidence="1" type="ORF">EI97DRAFT_429290</name>
</gene>
<protein>
    <recommendedName>
        <fullName evidence="3">Heterokaryon incompatibility domain-containing protein</fullName>
    </recommendedName>
</protein>
<evidence type="ECO:0000313" key="2">
    <source>
        <dbReference type="Proteomes" id="UP000800097"/>
    </source>
</evidence>
<organism evidence="1 2">
    <name type="scientific">Westerdykella ornata</name>
    <dbReference type="NCBI Taxonomy" id="318751"/>
    <lineage>
        <taxon>Eukaryota</taxon>
        <taxon>Fungi</taxon>
        <taxon>Dikarya</taxon>
        <taxon>Ascomycota</taxon>
        <taxon>Pezizomycotina</taxon>
        <taxon>Dothideomycetes</taxon>
        <taxon>Pleosporomycetidae</taxon>
        <taxon>Pleosporales</taxon>
        <taxon>Sporormiaceae</taxon>
        <taxon>Westerdykella</taxon>
    </lineage>
</organism>
<sequence length="319" mass="37585">MSNSSVALPSATPTQDAAWSSLVTRSIAAWDDITSKFDRPPVPELHKGLLRQYDSLDDFLASSPDHLTYWFFQRRSAFLSQTRFRKWSRDALDDYILLPAAPGYVWRADCFFVSHFWRTTQDPDPDGETLRLHQAELTPQTWSYIWVDWTCLPQHPRSPPEKNYFHRGLRTMSGIIRNTGFIYFYPPFTPRLWILYEVAEYVLTSVGGLAETHDIEPFLSHVDEMVENGVRATLIKHDYHCREERDRRYLTSWLELLVLLRRLEIEVDLVRRVMDHMTWFNVSGSQVYPGMEVNRYEGILVYRGDRHGFTPFPKWVRCL</sequence>